<evidence type="ECO:0000313" key="7">
    <source>
        <dbReference type="Proteomes" id="UP001209878"/>
    </source>
</evidence>
<keyword evidence="5" id="KW-0411">Iron-sulfur</keyword>
<dbReference type="PANTHER" id="PTHR30109">
    <property type="entry name" value="HYDROXYLAMINE REDUCTASE"/>
    <property type="match status" value="1"/>
</dbReference>
<evidence type="ECO:0000256" key="5">
    <source>
        <dbReference type="ARBA" id="ARBA00023014"/>
    </source>
</evidence>
<dbReference type="InterPro" id="IPR016099">
    <property type="entry name" value="Prismane-like_a/b-sand"/>
</dbReference>
<keyword evidence="7" id="KW-1185">Reference proteome</keyword>
<protein>
    <recommendedName>
        <fullName evidence="8">Hydroxylamine reductase</fullName>
    </recommendedName>
</protein>
<keyword evidence="4" id="KW-0408">Iron</keyword>
<dbReference type="AlphaFoldDB" id="A0AAD9NAT8"/>
<keyword evidence="1" id="KW-0963">Cytoplasm</keyword>
<dbReference type="InterPro" id="IPR004137">
    <property type="entry name" value="HCP/CODH"/>
</dbReference>
<proteinExistence type="inferred from homology"/>
<keyword evidence="3" id="KW-0560">Oxidoreductase</keyword>
<dbReference type="InterPro" id="IPR016100">
    <property type="entry name" value="Prismane_a-bundle"/>
</dbReference>
<dbReference type="GO" id="GO:0046872">
    <property type="term" value="F:metal ion binding"/>
    <property type="evidence" value="ECO:0007669"/>
    <property type="project" value="UniProtKB-KW"/>
</dbReference>
<comment type="caution">
    <text evidence="6">The sequence shown here is derived from an EMBL/GenBank/DDBJ whole genome shotgun (WGS) entry which is preliminary data.</text>
</comment>
<dbReference type="HAMAP" id="MF_00069">
    <property type="entry name" value="Hydroxylam_reduct"/>
    <property type="match status" value="1"/>
</dbReference>
<reference evidence="6" key="1">
    <citation type="journal article" date="2023" name="Mol. Biol. Evol.">
        <title>Third-Generation Sequencing Reveals the Adaptive Role of the Epigenome in Three Deep-Sea Polychaetes.</title>
        <authorList>
            <person name="Perez M."/>
            <person name="Aroh O."/>
            <person name="Sun Y."/>
            <person name="Lan Y."/>
            <person name="Juniper S.K."/>
            <person name="Young C.R."/>
            <person name="Angers B."/>
            <person name="Qian P.Y."/>
        </authorList>
    </citation>
    <scope>NUCLEOTIDE SEQUENCE</scope>
    <source>
        <strain evidence="6">R07B-5</strain>
    </source>
</reference>
<accession>A0AAD9NAT8</accession>
<dbReference type="NCBIfam" id="NF003658">
    <property type="entry name" value="PRK05290.1"/>
    <property type="match status" value="1"/>
</dbReference>
<dbReference type="NCBIfam" id="TIGR01703">
    <property type="entry name" value="hybrid_clust"/>
    <property type="match status" value="1"/>
</dbReference>
<dbReference type="Proteomes" id="UP001209878">
    <property type="component" value="Unassembled WGS sequence"/>
</dbReference>
<evidence type="ECO:0008006" key="8">
    <source>
        <dbReference type="Google" id="ProtNLM"/>
    </source>
</evidence>
<dbReference type="InterPro" id="IPR010048">
    <property type="entry name" value="Hydroxylam_reduct"/>
</dbReference>
<dbReference type="GO" id="GO:0050418">
    <property type="term" value="F:hydroxylamine reductase activity"/>
    <property type="evidence" value="ECO:0007669"/>
    <property type="project" value="TreeGrafter"/>
</dbReference>
<dbReference type="GO" id="GO:0051536">
    <property type="term" value="F:iron-sulfur cluster binding"/>
    <property type="evidence" value="ECO:0007669"/>
    <property type="project" value="UniProtKB-KW"/>
</dbReference>
<evidence type="ECO:0000313" key="6">
    <source>
        <dbReference type="EMBL" id="KAK2161381.1"/>
    </source>
</evidence>
<dbReference type="PANTHER" id="PTHR30109:SF0">
    <property type="entry name" value="HYDROXYLAMINE REDUCTASE"/>
    <property type="match status" value="1"/>
</dbReference>
<sequence length="639" mass="70616">MAALRLRAASRLGRLFTELRVSQTSLRPNLRLKSSLTGGEATRAPITAAAFQNAFRAASTQPEEQIVEGDMFCYQCEQSKLNKHCTEIGVCGKTPQVAALQDLMVHVIKGVCLYSHRAHELGVSIPQETYSFTFSTLFSTLTNVNFDPDRFLEYIAEGVSIREQLREQYEEACKNKGVTPKQFEHSSTTWLPPSGMMGDVEVMEAEGHKVSVQNDVKEYGADVHGVRQMVIYGLKGLASYARHAELLGQFDPAVGEFVHETLAFLIDGDETERHDLGANLGLALKVGEVNIRVMELLDKGHCTRFGSPEPTSVNLIPKEGKAILVSGHDMNDMEAILKATENTGINVYTHGEMLPAHSYPELKKYKHLVGHWGGAWQLQKFEWADFPGPILVTTNCIIEPMKSYRDRLFTLNEVGWPDIPHIDVHKDGMAVVIDNANKQPGFTAADTQKDMRIKTLTIGFGHDAIIANAGKVIDAIKTGKLKRIFVVGGCDGRENKRKYFTQFTQALSDDTMILTLGCAKYRFNHLDFGNLSDTGLPRLLDLGQCNDTYTAILAAQALADAFGTDVNHLPLSISLAWMEQKAIAVLLSLLSLGIQNIRLGPVLPAFLTPKVTGILVDKFKISLVDNKNPQADLDKMMQE</sequence>
<dbReference type="GO" id="GO:0042542">
    <property type="term" value="P:response to hydrogen peroxide"/>
    <property type="evidence" value="ECO:0007669"/>
    <property type="project" value="TreeGrafter"/>
</dbReference>
<evidence type="ECO:0000256" key="2">
    <source>
        <dbReference type="ARBA" id="ARBA00022723"/>
    </source>
</evidence>
<gene>
    <name evidence="6" type="ORF">NP493_1588g00053</name>
</gene>
<evidence type="ECO:0000256" key="1">
    <source>
        <dbReference type="ARBA" id="ARBA00022490"/>
    </source>
</evidence>
<name>A0AAD9NAT8_RIDPI</name>
<dbReference type="Gene3D" id="3.40.50.2030">
    <property type="match status" value="2"/>
</dbReference>
<dbReference type="Pfam" id="PF03063">
    <property type="entry name" value="Prismane"/>
    <property type="match status" value="1"/>
</dbReference>
<dbReference type="EMBL" id="JAODUO010001584">
    <property type="protein sequence ID" value="KAK2161381.1"/>
    <property type="molecule type" value="Genomic_DNA"/>
</dbReference>
<dbReference type="InterPro" id="IPR011254">
    <property type="entry name" value="Prismane-like_sf"/>
</dbReference>
<dbReference type="SUPFAM" id="SSF56821">
    <property type="entry name" value="Prismane protein-like"/>
    <property type="match status" value="1"/>
</dbReference>
<dbReference type="GO" id="GO:0004601">
    <property type="term" value="F:peroxidase activity"/>
    <property type="evidence" value="ECO:0007669"/>
    <property type="project" value="TreeGrafter"/>
</dbReference>
<keyword evidence="2" id="KW-0479">Metal-binding</keyword>
<dbReference type="Gene3D" id="1.20.1270.20">
    <property type="match status" value="2"/>
</dbReference>
<dbReference type="GO" id="GO:0005737">
    <property type="term" value="C:cytoplasm"/>
    <property type="evidence" value="ECO:0007669"/>
    <property type="project" value="InterPro"/>
</dbReference>
<evidence type="ECO:0000256" key="4">
    <source>
        <dbReference type="ARBA" id="ARBA00023004"/>
    </source>
</evidence>
<organism evidence="6 7">
    <name type="scientific">Ridgeia piscesae</name>
    <name type="common">Tubeworm</name>
    <dbReference type="NCBI Taxonomy" id="27915"/>
    <lineage>
        <taxon>Eukaryota</taxon>
        <taxon>Metazoa</taxon>
        <taxon>Spiralia</taxon>
        <taxon>Lophotrochozoa</taxon>
        <taxon>Annelida</taxon>
        <taxon>Polychaeta</taxon>
        <taxon>Sedentaria</taxon>
        <taxon>Canalipalpata</taxon>
        <taxon>Sabellida</taxon>
        <taxon>Siboglinidae</taxon>
        <taxon>Ridgeia</taxon>
    </lineage>
</organism>
<evidence type="ECO:0000256" key="3">
    <source>
        <dbReference type="ARBA" id="ARBA00023002"/>
    </source>
</evidence>